<organism evidence="3 4">
    <name type="scientific">Effusibacillus lacus</name>
    <dbReference type="NCBI Taxonomy" id="1348429"/>
    <lineage>
        <taxon>Bacteria</taxon>
        <taxon>Bacillati</taxon>
        <taxon>Bacillota</taxon>
        <taxon>Bacilli</taxon>
        <taxon>Bacillales</taxon>
        <taxon>Alicyclobacillaceae</taxon>
        <taxon>Effusibacillus</taxon>
    </lineage>
</organism>
<proteinExistence type="inferred from homology"/>
<dbReference type="SFLD" id="SFLDS00003">
    <property type="entry name" value="Haloacid_Dehalogenase"/>
    <property type="match status" value="1"/>
</dbReference>
<dbReference type="Gene3D" id="3.40.50.1000">
    <property type="entry name" value="HAD superfamily/HAD-like"/>
    <property type="match status" value="1"/>
</dbReference>
<dbReference type="AlphaFoldDB" id="A0A292YN11"/>
<gene>
    <name evidence="3" type="ORF">EFBL_1510</name>
</gene>
<evidence type="ECO:0000313" key="3">
    <source>
        <dbReference type="EMBL" id="GAX89885.1"/>
    </source>
</evidence>
<dbReference type="PANTHER" id="PTHR16504">
    <property type="entry name" value="5'(3')-DEOXYRIBONUCLEOTIDASE"/>
    <property type="match status" value="1"/>
</dbReference>
<dbReference type="Pfam" id="PF06941">
    <property type="entry name" value="NT5C"/>
    <property type="match status" value="1"/>
</dbReference>
<dbReference type="EMBL" id="BDUF01000033">
    <property type="protein sequence ID" value="GAX89885.1"/>
    <property type="molecule type" value="Genomic_DNA"/>
</dbReference>
<protein>
    <submittedName>
        <fullName evidence="3">5'-3'-deoxyribonucleotidase</fullName>
    </submittedName>
</protein>
<reference evidence="4" key="1">
    <citation type="submission" date="2017-07" db="EMBL/GenBank/DDBJ databases">
        <title>Draft genome sequence of Effusibacillus lacus strain skLN1.</title>
        <authorList>
            <person name="Watanabe M."/>
            <person name="Kojima H."/>
            <person name="Fukui M."/>
        </authorList>
    </citation>
    <scope>NUCLEOTIDE SEQUENCE [LARGE SCALE GENOMIC DNA]</scope>
    <source>
        <strain evidence="4">skLN1</strain>
    </source>
</reference>
<dbReference type="GO" id="GO:0009223">
    <property type="term" value="P:pyrimidine deoxyribonucleotide catabolic process"/>
    <property type="evidence" value="ECO:0007669"/>
    <property type="project" value="TreeGrafter"/>
</dbReference>
<evidence type="ECO:0000313" key="4">
    <source>
        <dbReference type="Proteomes" id="UP000217785"/>
    </source>
</evidence>
<dbReference type="SFLD" id="SFLDG01146">
    <property type="entry name" value="C1.2.2"/>
    <property type="match status" value="1"/>
</dbReference>
<comment type="similarity">
    <text evidence="1">Belongs to the 5'(3')-deoxyribonucleotidase family.</text>
</comment>
<dbReference type="SUPFAM" id="SSF56784">
    <property type="entry name" value="HAD-like"/>
    <property type="match status" value="1"/>
</dbReference>
<dbReference type="SFLD" id="SFLDG01126">
    <property type="entry name" value="C1.2:_Nucleotidase_Like"/>
    <property type="match status" value="1"/>
</dbReference>
<dbReference type="InterPro" id="IPR010708">
    <property type="entry name" value="5'(3')-deoxyribonucleotidase"/>
</dbReference>
<comment type="caution">
    <text evidence="3">The sequence shown here is derived from an EMBL/GenBank/DDBJ whole genome shotgun (WGS) entry which is preliminary data.</text>
</comment>
<feature type="active site" description="Proton donor" evidence="2">
    <location>
        <position position="10"/>
    </location>
</feature>
<dbReference type="OrthoDB" id="278110at2"/>
<dbReference type="InterPro" id="IPR023214">
    <property type="entry name" value="HAD_sf"/>
</dbReference>
<evidence type="ECO:0000256" key="1">
    <source>
        <dbReference type="ARBA" id="ARBA00009589"/>
    </source>
</evidence>
<dbReference type="Gene3D" id="1.10.40.40">
    <property type="entry name" value="Deoxyribonucleotidase, domain 2"/>
    <property type="match status" value="1"/>
</dbReference>
<feature type="active site" description="Nucleophile" evidence="2">
    <location>
        <position position="8"/>
    </location>
</feature>
<keyword evidence="4" id="KW-1185">Reference proteome</keyword>
<evidence type="ECO:0000256" key="2">
    <source>
        <dbReference type="PIRSR" id="PIRSR610708-1"/>
    </source>
</evidence>
<sequence length="186" mass="21867">MNKVLCIDMDSVIVDLMSEWYGRYNRDYGDDLTVERVLRWDAKSYVKPECGEKIYEYLNEPGFFASLEPLPHAIEVMQRLSKRYDLLIVTSPPSVHAYREKEEWVSRYLPFIGRHNLIFAHRKEVIDGDLLFDDAPHNLHGFMQTGKIAVAMDYPYNRNVPCKRVSGWLEFEEKVDMFLTRSGDHV</sequence>
<accession>A0A292YN11</accession>
<dbReference type="Proteomes" id="UP000217785">
    <property type="component" value="Unassembled WGS sequence"/>
</dbReference>
<dbReference type="InterPro" id="IPR036412">
    <property type="entry name" value="HAD-like_sf"/>
</dbReference>
<dbReference type="PANTHER" id="PTHR16504:SF4">
    <property type="entry name" value="5'(3')-DEOXYRIBONUCLEOTIDASE"/>
    <property type="match status" value="1"/>
</dbReference>
<dbReference type="GO" id="GO:0008253">
    <property type="term" value="F:5'-nucleotidase activity"/>
    <property type="evidence" value="ECO:0007669"/>
    <property type="project" value="InterPro"/>
</dbReference>
<name>A0A292YN11_9BACL</name>